<reference evidence="5" key="1">
    <citation type="submission" date="2021-01" db="EMBL/GenBank/DDBJ databases">
        <title>Deciphering the adaptive evolutionary patterns associated with biogeogrpahic diversity in the finger millet blast pathogen Magnaporthe oryzae in Eastern Africa.</title>
        <authorList>
            <person name="Onyema G."/>
            <person name="Shittu T.A."/>
            <person name="Dodsworth S."/>
            <person name="Devilliers S."/>
            <person name="Muthumeenakshi S."/>
            <person name="Sreenivasaprasad S."/>
        </authorList>
    </citation>
    <scope>NUCLEOTIDE SEQUENCE</scope>
    <source>
        <strain evidence="5">D15/s37</strain>
    </source>
</reference>
<evidence type="ECO:0000256" key="3">
    <source>
        <dbReference type="ARBA" id="ARBA00023274"/>
    </source>
</evidence>
<dbReference type="EMBL" id="JABSND010000303">
    <property type="protein sequence ID" value="KAI6292281.1"/>
    <property type="molecule type" value="Genomic_DNA"/>
</dbReference>
<comment type="caution">
    <text evidence="5">The sequence shown here is derived from an EMBL/GenBank/DDBJ whole genome shotgun (WGS) entry which is preliminary data.</text>
</comment>
<dbReference type="Proteomes" id="UP001059893">
    <property type="component" value="Unassembled WGS sequence"/>
</dbReference>
<organism evidence="5 6">
    <name type="scientific">Pyricularia grisea</name>
    <name type="common">Crabgrass-specific blast fungus</name>
    <name type="synonym">Magnaporthe grisea</name>
    <dbReference type="NCBI Taxonomy" id="148305"/>
    <lineage>
        <taxon>Eukaryota</taxon>
        <taxon>Fungi</taxon>
        <taxon>Dikarya</taxon>
        <taxon>Ascomycota</taxon>
        <taxon>Pezizomycotina</taxon>
        <taxon>Sordariomycetes</taxon>
        <taxon>Sordariomycetidae</taxon>
        <taxon>Magnaporthales</taxon>
        <taxon>Pyriculariaceae</taxon>
        <taxon>Pyricularia</taxon>
    </lineage>
</organism>
<dbReference type="GO" id="GO:0005840">
    <property type="term" value="C:ribosome"/>
    <property type="evidence" value="ECO:0007669"/>
    <property type="project" value="UniProtKB-KW"/>
</dbReference>
<dbReference type="Pfam" id="PF00380">
    <property type="entry name" value="Ribosomal_S9"/>
    <property type="match status" value="1"/>
</dbReference>
<dbReference type="InterPro" id="IPR014721">
    <property type="entry name" value="Ribsml_uS5_D2-typ_fold_subgr"/>
</dbReference>
<gene>
    <name evidence="5" type="primary">RPS16</name>
    <name evidence="5" type="ORF">MCOR33_009969</name>
</gene>
<dbReference type="InterPro" id="IPR020574">
    <property type="entry name" value="Ribosomal_uS9_CS"/>
</dbReference>
<proteinExistence type="inferred from homology"/>
<evidence type="ECO:0000256" key="2">
    <source>
        <dbReference type="ARBA" id="ARBA00022980"/>
    </source>
</evidence>
<protein>
    <submittedName>
        <fullName evidence="5">40S ribosomal protein S16</fullName>
    </submittedName>
</protein>
<dbReference type="InterPro" id="IPR000754">
    <property type="entry name" value="Ribosomal_uS9"/>
</dbReference>
<comment type="similarity">
    <text evidence="1 4">Belongs to the universal ribosomal protein uS9 family.</text>
</comment>
<sequence length="144" mass="16144">MSSNKQRVQCFGKKKTATAVAQCVKGQGLIKVNGRPLNLVEPATLRYKVYEPLLVIGLDQVANMDIRVRVTGGGHTSQVYAVRQAIAKSIVAYYQKFVDEHSKNLLKQALTQYDRTLLVADNRRCEPKKFGGPGARSRFQKSYR</sequence>
<accession>A0ABQ8N7P1</accession>
<keyword evidence="3 4" id="KW-0687">Ribonucleoprotein</keyword>
<name>A0ABQ8N7P1_PYRGI</name>
<dbReference type="PROSITE" id="PS00360">
    <property type="entry name" value="RIBOSOMAL_S9"/>
    <property type="match status" value="1"/>
</dbReference>
<evidence type="ECO:0000256" key="1">
    <source>
        <dbReference type="ARBA" id="ARBA00005251"/>
    </source>
</evidence>
<dbReference type="SUPFAM" id="SSF54211">
    <property type="entry name" value="Ribosomal protein S5 domain 2-like"/>
    <property type="match status" value="1"/>
</dbReference>
<evidence type="ECO:0000256" key="4">
    <source>
        <dbReference type="RuleBase" id="RU003815"/>
    </source>
</evidence>
<evidence type="ECO:0000313" key="5">
    <source>
        <dbReference type="EMBL" id="KAI6292281.1"/>
    </source>
</evidence>
<dbReference type="Gene3D" id="3.30.230.10">
    <property type="match status" value="1"/>
</dbReference>
<dbReference type="PANTHER" id="PTHR21569:SF16">
    <property type="entry name" value="RIBOSOMAL PROTEIN S16"/>
    <property type="match status" value="1"/>
</dbReference>
<dbReference type="InterPro" id="IPR020568">
    <property type="entry name" value="Ribosomal_Su5_D2-typ_SF"/>
</dbReference>
<dbReference type="PANTHER" id="PTHR21569">
    <property type="entry name" value="RIBOSOMAL PROTEIN S9"/>
    <property type="match status" value="1"/>
</dbReference>
<keyword evidence="6" id="KW-1185">Reference proteome</keyword>
<keyword evidence="2 4" id="KW-0689">Ribosomal protein</keyword>
<evidence type="ECO:0000313" key="6">
    <source>
        <dbReference type="Proteomes" id="UP001059893"/>
    </source>
</evidence>